<dbReference type="STRING" id="421072.SAMN04488097_2306"/>
<name>A0A085BHP7_9FLAO</name>
<evidence type="ECO:0000313" key="2">
    <source>
        <dbReference type="Proteomes" id="UP000028623"/>
    </source>
</evidence>
<sequence>MNAENFTQLDQEVEKNELLENFQMEELEQRFEMKAWDVSVSAPTMFDAGETIETNTTAVGGSATWTF</sequence>
<organism evidence="1 2">
    <name type="scientific">Epilithonimonas lactis</name>
    <dbReference type="NCBI Taxonomy" id="421072"/>
    <lineage>
        <taxon>Bacteria</taxon>
        <taxon>Pseudomonadati</taxon>
        <taxon>Bacteroidota</taxon>
        <taxon>Flavobacteriia</taxon>
        <taxon>Flavobacteriales</taxon>
        <taxon>Weeksellaceae</taxon>
        <taxon>Chryseobacterium group</taxon>
        <taxon>Epilithonimonas</taxon>
    </lineage>
</organism>
<evidence type="ECO:0000313" key="1">
    <source>
        <dbReference type="EMBL" id="KFC21992.1"/>
    </source>
</evidence>
<gene>
    <name evidence="1" type="ORF">IO89_08460</name>
</gene>
<dbReference type="OrthoDB" id="1263943at2"/>
<dbReference type="RefSeq" id="WP_028123566.1">
    <property type="nucleotide sequence ID" value="NZ_FOFI01000003.1"/>
</dbReference>
<dbReference type="Proteomes" id="UP000028623">
    <property type="component" value="Unassembled WGS sequence"/>
</dbReference>
<reference evidence="1 2" key="1">
    <citation type="submission" date="2014-07" db="EMBL/GenBank/DDBJ databases">
        <title>Epilithonimonas lactis LMG 22401 Genome.</title>
        <authorList>
            <person name="Pipes S.E."/>
            <person name="Stropko S.J."/>
        </authorList>
    </citation>
    <scope>NUCLEOTIDE SEQUENCE [LARGE SCALE GENOMIC DNA]</scope>
    <source>
        <strain evidence="1 2">LMG 24401</strain>
    </source>
</reference>
<protein>
    <submittedName>
        <fullName evidence="1">Uncharacterized protein</fullName>
    </submittedName>
</protein>
<comment type="caution">
    <text evidence="1">The sequence shown here is derived from an EMBL/GenBank/DDBJ whole genome shotgun (WGS) entry which is preliminary data.</text>
</comment>
<dbReference type="eggNOG" id="ENOG503124G">
    <property type="taxonomic scope" value="Bacteria"/>
</dbReference>
<accession>A0A085BHP7</accession>
<dbReference type="EMBL" id="JPLY01000003">
    <property type="protein sequence ID" value="KFC21992.1"/>
    <property type="molecule type" value="Genomic_DNA"/>
</dbReference>
<dbReference type="AlphaFoldDB" id="A0A085BHP7"/>
<keyword evidence="2" id="KW-1185">Reference proteome</keyword>
<proteinExistence type="predicted"/>